<name>A0A7X0P121_9ACTN</name>
<keyword evidence="2" id="KW-1185">Reference proteome</keyword>
<dbReference type="AlphaFoldDB" id="A0A7X0P121"/>
<comment type="caution">
    <text evidence="1">The sequence shown here is derived from an EMBL/GenBank/DDBJ whole genome shotgun (WGS) entry which is preliminary data.</text>
</comment>
<dbReference type="RefSeq" id="WP_185107486.1">
    <property type="nucleotide sequence ID" value="NZ_BAAAXY010000136.1"/>
</dbReference>
<evidence type="ECO:0000313" key="1">
    <source>
        <dbReference type="EMBL" id="MBB6553329.1"/>
    </source>
</evidence>
<sequence length="130" mass="14691">MTSTGYQTLLDCRRRSRYLRQHGFTIDQIAIILALDHPASPLRLYRHAAGLTAAQTVDAFHRLAATTGAGLRESRLYDHETWPQTGRRPSVHTLHLLARIYGTQPAHLLTPAMLATYTPRDQHALRQGNR</sequence>
<reference evidence="1 2" key="1">
    <citation type="submission" date="2020-08" db="EMBL/GenBank/DDBJ databases">
        <title>Sequencing the genomes of 1000 actinobacteria strains.</title>
        <authorList>
            <person name="Klenk H.-P."/>
        </authorList>
    </citation>
    <scope>NUCLEOTIDE SEQUENCE [LARGE SCALE GENOMIC DNA]</scope>
    <source>
        <strain evidence="1 2">DSM 43768</strain>
    </source>
</reference>
<dbReference type="EMBL" id="JACHMI010000001">
    <property type="protein sequence ID" value="MBB6553329.1"/>
    <property type="molecule type" value="Genomic_DNA"/>
</dbReference>
<proteinExistence type="predicted"/>
<dbReference type="Proteomes" id="UP000565579">
    <property type="component" value="Unassembled WGS sequence"/>
</dbReference>
<organism evidence="1 2">
    <name type="scientific">Nonomuraea rubra</name>
    <dbReference type="NCBI Taxonomy" id="46180"/>
    <lineage>
        <taxon>Bacteria</taxon>
        <taxon>Bacillati</taxon>
        <taxon>Actinomycetota</taxon>
        <taxon>Actinomycetes</taxon>
        <taxon>Streptosporangiales</taxon>
        <taxon>Streptosporangiaceae</taxon>
        <taxon>Nonomuraea</taxon>
    </lineage>
</organism>
<accession>A0A7X0P121</accession>
<evidence type="ECO:0000313" key="2">
    <source>
        <dbReference type="Proteomes" id="UP000565579"/>
    </source>
</evidence>
<gene>
    <name evidence="1" type="ORF">HD593_008124</name>
</gene>
<protein>
    <submittedName>
        <fullName evidence="1">Uncharacterized protein</fullName>
    </submittedName>
</protein>